<accession>A0A9J6BJE2</accession>
<evidence type="ECO:0008006" key="4">
    <source>
        <dbReference type="Google" id="ProtNLM"/>
    </source>
</evidence>
<dbReference type="EMBL" id="JADBJN010000003">
    <property type="protein sequence ID" value="KAG5669956.1"/>
    <property type="molecule type" value="Genomic_DNA"/>
</dbReference>
<feature type="chain" id="PRO_5039955072" description="C-type lectin domain-containing protein" evidence="1">
    <location>
        <begin position="24"/>
        <end position="196"/>
    </location>
</feature>
<name>A0A9J6BJE2_POLVA</name>
<dbReference type="AlphaFoldDB" id="A0A9J6BJE2"/>
<dbReference type="InterPro" id="IPR016186">
    <property type="entry name" value="C-type_lectin-like/link_sf"/>
</dbReference>
<keyword evidence="3" id="KW-1185">Reference proteome</keyword>
<proteinExistence type="predicted"/>
<evidence type="ECO:0000313" key="2">
    <source>
        <dbReference type="EMBL" id="KAG5669956.1"/>
    </source>
</evidence>
<sequence length="196" mass="22244">MNKTLKIFLYLTFVILITESFQADTSICLAKNDIYSSSGKLLKRICFANSIDSTYDGAEKFCRNHGMQPFVVNNEDVARGLLNELKLHTEQFAPACTVTNWPDSCIVGINGRRSSNGKWYTYTHEVLPLYENFSWINGSEFGNCLTVKIRNGKLAYKGDPCEQKNARFCEYDVTDENLDCQHKLNICKNALANLLN</sequence>
<dbReference type="Proteomes" id="UP001107558">
    <property type="component" value="Chromosome 3"/>
</dbReference>
<comment type="caution">
    <text evidence="2">The sequence shown here is derived from an EMBL/GenBank/DDBJ whole genome shotgun (WGS) entry which is preliminary data.</text>
</comment>
<evidence type="ECO:0000313" key="3">
    <source>
        <dbReference type="Proteomes" id="UP001107558"/>
    </source>
</evidence>
<dbReference type="InterPro" id="IPR016187">
    <property type="entry name" value="CTDL_fold"/>
</dbReference>
<dbReference type="Gene3D" id="3.10.100.10">
    <property type="entry name" value="Mannose-Binding Protein A, subunit A"/>
    <property type="match status" value="1"/>
</dbReference>
<evidence type="ECO:0000256" key="1">
    <source>
        <dbReference type="SAM" id="SignalP"/>
    </source>
</evidence>
<organism evidence="2 3">
    <name type="scientific">Polypedilum vanderplanki</name>
    <name type="common">Sleeping chironomid midge</name>
    <dbReference type="NCBI Taxonomy" id="319348"/>
    <lineage>
        <taxon>Eukaryota</taxon>
        <taxon>Metazoa</taxon>
        <taxon>Ecdysozoa</taxon>
        <taxon>Arthropoda</taxon>
        <taxon>Hexapoda</taxon>
        <taxon>Insecta</taxon>
        <taxon>Pterygota</taxon>
        <taxon>Neoptera</taxon>
        <taxon>Endopterygota</taxon>
        <taxon>Diptera</taxon>
        <taxon>Nematocera</taxon>
        <taxon>Chironomoidea</taxon>
        <taxon>Chironomidae</taxon>
        <taxon>Chironominae</taxon>
        <taxon>Polypedilum</taxon>
        <taxon>Polypedilum</taxon>
    </lineage>
</organism>
<gene>
    <name evidence="2" type="ORF">PVAND_000245</name>
</gene>
<feature type="signal peptide" evidence="1">
    <location>
        <begin position="1"/>
        <end position="23"/>
    </location>
</feature>
<dbReference type="SUPFAM" id="SSF56436">
    <property type="entry name" value="C-type lectin-like"/>
    <property type="match status" value="1"/>
</dbReference>
<protein>
    <recommendedName>
        <fullName evidence="4">C-type lectin domain-containing protein</fullName>
    </recommendedName>
</protein>
<reference evidence="2" key="1">
    <citation type="submission" date="2021-03" db="EMBL/GenBank/DDBJ databases">
        <title>Chromosome level genome of the anhydrobiotic midge Polypedilum vanderplanki.</title>
        <authorList>
            <person name="Yoshida Y."/>
            <person name="Kikawada T."/>
            <person name="Gusev O."/>
        </authorList>
    </citation>
    <scope>NUCLEOTIDE SEQUENCE</scope>
    <source>
        <strain evidence="2">NIAS01</strain>
        <tissue evidence="2">Whole body or cell culture</tissue>
    </source>
</reference>
<keyword evidence="1" id="KW-0732">Signal</keyword>